<sequence length="294" mass="33617">MSGEIHPQIMLDGTYFNDWCVLVAYTGNHVIAWQWCDREKNASWSALLQQIPAPAVAIVDGHKGLESALREHWPETKVQRCLFHIQQNIRTHLTMRPNLDAGKELLALAKALTPIQDLDQAAVWAGEFASWEARWESFLKTRTYAKKNGERPSHIGTNQQWWFTHLRLRRARGTLATVLKNGHLFTWLTAATNEHKIDRTTSPLEGGINAGLKHLLRDHRGLTDDHAKRAVDWYLYLHSESPKDPWTFVKPSHWQPQRKQSKTIEEPIGPALYDTAFSPEDGNGIQQGWGGRSR</sequence>
<dbReference type="Proteomes" id="UP000711614">
    <property type="component" value="Unassembled WGS sequence"/>
</dbReference>
<comment type="function">
    <text evidence="1">Required for the transposition of the insertion element.</text>
</comment>
<evidence type="ECO:0000256" key="5">
    <source>
        <dbReference type="ARBA" id="ARBA00023172"/>
    </source>
</evidence>
<evidence type="ECO:0000313" key="8">
    <source>
        <dbReference type="EMBL" id="MBP2414152.1"/>
    </source>
</evidence>
<name>A0ABS4YTZ0_9MICC</name>
<dbReference type="InterPro" id="IPR001207">
    <property type="entry name" value="Transposase_mutator"/>
</dbReference>
<reference evidence="7 10" key="1">
    <citation type="submission" date="2021-03" db="EMBL/GenBank/DDBJ databases">
        <title>Sequencing the genomes of 1000 actinobacteria strains.</title>
        <authorList>
            <person name="Klenk H.-P."/>
        </authorList>
    </citation>
    <scope>NUCLEOTIDE SEQUENCE [LARGE SCALE GENOMIC DNA]</scope>
    <source>
        <strain evidence="7 10">DSM 16005</strain>
    </source>
</reference>
<evidence type="ECO:0000313" key="10">
    <source>
        <dbReference type="Proteomes" id="UP000711614"/>
    </source>
</evidence>
<protein>
    <recommendedName>
        <fullName evidence="11">MULE transposase domain-containing protein</fullName>
    </recommendedName>
</protein>
<evidence type="ECO:0000313" key="9">
    <source>
        <dbReference type="EMBL" id="MBP2414877.1"/>
    </source>
</evidence>
<evidence type="ECO:0000256" key="3">
    <source>
        <dbReference type="ARBA" id="ARBA00022578"/>
    </source>
</evidence>
<accession>A0ABS4YTZ0</accession>
<evidence type="ECO:0000256" key="6">
    <source>
        <dbReference type="SAM" id="MobiDB-lite"/>
    </source>
</evidence>
<dbReference type="EMBL" id="JAGIOI010000001">
    <property type="protein sequence ID" value="MBP2414877.1"/>
    <property type="molecule type" value="Genomic_DNA"/>
</dbReference>
<dbReference type="EMBL" id="JAGIOI010000001">
    <property type="protein sequence ID" value="MBP2412065.1"/>
    <property type="molecule type" value="Genomic_DNA"/>
</dbReference>
<gene>
    <name evidence="7" type="ORF">JOF48_000864</name>
    <name evidence="8" type="ORF">JOF48_002951</name>
    <name evidence="9" type="ORF">JOF48_003676</name>
</gene>
<dbReference type="Pfam" id="PF00872">
    <property type="entry name" value="Transposase_mut"/>
    <property type="match status" value="1"/>
</dbReference>
<evidence type="ECO:0000256" key="4">
    <source>
        <dbReference type="ARBA" id="ARBA00023125"/>
    </source>
</evidence>
<evidence type="ECO:0000256" key="2">
    <source>
        <dbReference type="ARBA" id="ARBA00010961"/>
    </source>
</evidence>
<organism evidence="7 10">
    <name type="scientific">Arthrobacter stackebrandtii</name>
    <dbReference type="NCBI Taxonomy" id="272161"/>
    <lineage>
        <taxon>Bacteria</taxon>
        <taxon>Bacillati</taxon>
        <taxon>Actinomycetota</taxon>
        <taxon>Actinomycetes</taxon>
        <taxon>Micrococcales</taxon>
        <taxon>Micrococcaceae</taxon>
        <taxon>Arthrobacter</taxon>
    </lineage>
</organism>
<keyword evidence="10" id="KW-1185">Reference proteome</keyword>
<comment type="caution">
    <text evidence="7">The sequence shown here is derived from an EMBL/GenBank/DDBJ whole genome shotgun (WGS) entry which is preliminary data.</text>
</comment>
<feature type="compositionally biased region" description="Gly residues" evidence="6">
    <location>
        <begin position="285"/>
        <end position="294"/>
    </location>
</feature>
<feature type="region of interest" description="Disordered" evidence="6">
    <location>
        <begin position="248"/>
        <end position="294"/>
    </location>
</feature>
<evidence type="ECO:0008006" key="11">
    <source>
        <dbReference type="Google" id="ProtNLM"/>
    </source>
</evidence>
<dbReference type="EMBL" id="JAGIOI010000001">
    <property type="protein sequence ID" value="MBP2414152.1"/>
    <property type="molecule type" value="Genomic_DNA"/>
</dbReference>
<keyword evidence="4" id="KW-0238">DNA-binding</keyword>
<evidence type="ECO:0000313" key="7">
    <source>
        <dbReference type="EMBL" id="MBP2412065.1"/>
    </source>
</evidence>
<dbReference type="InterPro" id="IPR048004">
    <property type="entry name" value="IS1249_transpos"/>
</dbReference>
<dbReference type="NCBIfam" id="NF033544">
    <property type="entry name" value="transpos_IS1249"/>
    <property type="match status" value="1"/>
</dbReference>
<evidence type="ECO:0000256" key="1">
    <source>
        <dbReference type="ARBA" id="ARBA00002190"/>
    </source>
</evidence>
<keyword evidence="3" id="KW-0815">Transposition</keyword>
<proteinExistence type="inferred from homology"/>
<comment type="similarity">
    <text evidence="2">Belongs to the transposase mutator family.</text>
</comment>
<keyword evidence="5" id="KW-0233">DNA recombination</keyword>